<evidence type="ECO:0000259" key="2">
    <source>
        <dbReference type="Pfam" id="PF00535"/>
    </source>
</evidence>
<evidence type="ECO:0000313" key="3">
    <source>
        <dbReference type="EMBL" id="MEX1664406.1"/>
    </source>
</evidence>
<reference evidence="3 4" key="1">
    <citation type="journal article" date="2011" name="Int. J. Syst. Evol. Microbiol.">
        <title>Zhongshania antarctica gen. nov., sp. nov. and Zhongshania guokunii sp. nov., gammaproteobacteria respectively isolated from coastal attached (fast) ice and surface seawater of the Antarctic.</title>
        <authorList>
            <person name="Li H.J."/>
            <person name="Zhang X.Y."/>
            <person name="Chen C.X."/>
            <person name="Zhang Y.J."/>
            <person name="Gao Z.M."/>
            <person name="Yu Y."/>
            <person name="Chen X.L."/>
            <person name="Chen B."/>
            <person name="Zhang Y.Z."/>
        </authorList>
    </citation>
    <scope>NUCLEOTIDE SEQUENCE [LARGE SCALE GENOMIC DNA]</scope>
    <source>
        <strain evidence="3 4">R06B22</strain>
    </source>
</reference>
<keyword evidence="3" id="KW-0808">Transferase</keyword>
<proteinExistence type="predicted"/>
<keyword evidence="1" id="KW-1133">Transmembrane helix</keyword>
<protein>
    <submittedName>
        <fullName evidence="3">Glycosyltransferase family 2 protein</fullName>
        <ecNumber evidence="3">2.4.-.-</ecNumber>
    </submittedName>
</protein>
<keyword evidence="4" id="KW-1185">Reference proteome</keyword>
<accession>A0ABV3TSC1</accession>
<dbReference type="EMBL" id="JBFRYB010000001">
    <property type="protein sequence ID" value="MEX1664406.1"/>
    <property type="molecule type" value="Genomic_DNA"/>
</dbReference>
<dbReference type="Pfam" id="PF00535">
    <property type="entry name" value="Glycos_transf_2"/>
    <property type="match status" value="1"/>
</dbReference>
<keyword evidence="1" id="KW-0812">Transmembrane</keyword>
<evidence type="ECO:0000256" key="1">
    <source>
        <dbReference type="SAM" id="Phobius"/>
    </source>
</evidence>
<name>A0ABV3TSC1_9GAMM</name>
<dbReference type="CDD" id="cd00761">
    <property type="entry name" value="Glyco_tranf_GTA_type"/>
    <property type="match status" value="1"/>
</dbReference>
<dbReference type="Proteomes" id="UP001557484">
    <property type="component" value="Unassembled WGS sequence"/>
</dbReference>
<dbReference type="SUPFAM" id="SSF53448">
    <property type="entry name" value="Nucleotide-diphospho-sugar transferases"/>
    <property type="match status" value="1"/>
</dbReference>
<keyword evidence="1" id="KW-0472">Membrane</keyword>
<feature type="transmembrane region" description="Helical" evidence="1">
    <location>
        <begin position="260"/>
        <end position="277"/>
    </location>
</feature>
<dbReference type="InterPro" id="IPR029044">
    <property type="entry name" value="Nucleotide-diphossugar_trans"/>
</dbReference>
<feature type="domain" description="Glycosyltransferase 2-like" evidence="2">
    <location>
        <begin position="4"/>
        <end position="169"/>
    </location>
</feature>
<keyword evidence="3" id="KW-0328">Glycosyltransferase</keyword>
<gene>
    <name evidence="3" type="ORF">AB4875_02835</name>
</gene>
<evidence type="ECO:0000313" key="4">
    <source>
        <dbReference type="Proteomes" id="UP001557484"/>
    </source>
</evidence>
<sequence>MSFTVVIPTYNAGDIWSEVIGALQGQSINPDKIIVVDSSSTDNTVELARAAGFETHTIDKKDFDHGGTRSFALGFVVTGIVVFLTQDAILNDARAVENLLGAFDNDDVGAAFGRQLPHKNANPLAIYARNNSYGCEGYLTDLKSSYPSGFRKAFLSNSFAAYRCSVLRRFGGFPSKLILGEDSYIAAKVLLSGGSVAYVADALVRHSHNYSILEEFKRYFDIGVFHETQKWMLEELGSVEGEGVKFALGQIRFLMSRSEYYYVLVSLLASLAKFIGYRMGRNYHVFSVKQCRNFSMYKSYWNR</sequence>
<dbReference type="GO" id="GO:0016757">
    <property type="term" value="F:glycosyltransferase activity"/>
    <property type="evidence" value="ECO:0007669"/>
    <property type="project" value="UniProtKB-KW"/>
</dbReference>
<dbReference type="EC" id="2.4.-.-" evidence="3"/>
<dbReference type="InterPro" id="IPR050834">
    <property type="entry name" value="Glycosyltransf_2"/>
</dbReference>
<dbReference type="PANTHER" id="PTHR43685">
    <property type="entry name" value="GLYCOSYLTRANSFERASE"/>
    <property type="match status" value="1"/>
</dbReference>
<dbReference type="Gene3D" id="3.90.550.10">
    <property type="entry name" value="Spore Coat Polysaccharide Biosynthesis Protein SpsA, Chain A"/>
    <property type="match status" value="1"/>
</dbReference>
<comment type="caution">
    <text evidence="3">The sequence shown here is derived from an EMBL/GenBank/DDBJ whole genome shotgun (WGS) entry which is preliminary data.</text>
</comment>
<organism evidence="3 4">
    <name type="scientific">Zhongshania arctica</name>
    <dbReference type="NCBI Taxonomy" id="3238302"/>
    <lineage>
        <taxon>Bacteria</taxon>
        <taxon>Pseudomonadati</taxon>
        <taxon>Pseudomonadota</taxon>
        <taxon>Gammaproteobacteria</taxon>
        <taxon>Cellvibrionales</taxon>
        <taxon>Spongiibacteraceae</taxon>
        <taxon>Zhongshania</taxon>
    </lineage>
</organism>
<dbReference type="InterPro" id="IPR001173">
    <property type="entry name" value="Glyco_trans_2-like"/>
</dbReference>
<dbReference type="RefSeq" id="WP_368374529.1">
    <property type="nucleotide sequence ID" value="NZ_JBFRYB010000001.1"/>
</dbReference>
<dbReference type="PANTHER" id="PTHR43685:SF13">
    <property type="entry name" value="O ANTIGEN BIOSYNTHESIS RHAMNOSYLTRANSFERASE RFBN"/>
    <property type="match status" value="1"/>
</dbReference>